<keyword evidence="2" id="KW-0732">Signal</keyword>
<gene>
    <name evidence="3" type="ORF">ABII15_22030</name>
</gene>
<evidence type="ECO:0000313" key="3">
    <source>
        <dbReference type="EMBL" id="XCJ72473.1"/>
    </source>
</evidence>
<dbReference type="AlphaFoldDB" id="A0AAU8IWP8"/>
<name>A0AAU8IWP8_9ACTN</name>
<evidence type="ECO:0000256" key="1">
    <source>
        <dbReference type="SAM" id="MobiDB-lite"/>
    </source>
</evidence>
<feature type="compositionally biased region" description="Basic and acidic residues" evidence="1">
    <location>
        <begin position="268"/>
        <end position="282"/>
    </location>
</feature>
<dbReference type="PROSITE" id="PS51257">
    <property type="entry name" value="PROKAR_LIPOPROTEIN"/>
    <property type="match status" value="1"/>
</dbReference>
<feature type="region of interest" description="Disordered" evidence="1">
    <location>
        <begin position="29"/>
        <end position="54"/>
    </location>
</feature>
<sequence length="305" mass="31322">MHRPTKRLTRILACAAAVPVVLVVAGCSSDSGSDDASAKDTASSGAKASASTAGEAAKKVRAATYKSLPKACDTLSKKTLDDLAPKGKSKSGASDDESTRASCSWASLDSNGVKGSQYRWLNVSMLRFDSDVNRGSGDDLASAYYAKQVKDAQSDESAKKMKTSEVAGTGDEATLVRSDSTYKAKKKDVTSKQQTVVSRIDNVVVTVNYNGSGLAGEKTPDADELSKDAEKAAREVVASVKDTVSGKSASPSASASKSADASKSPSQKSDDKSGEKSGDKSGSDSSKSSKSPSESASPSASGKDK</sequence>
<feature type="region of interest" description="Disordered" evidence="1">
    <location>
        <begin position="82"/>
        <end position="101"/>
    </location>
</feature>
<feature type="compositionally biased region" description="Low complexity" evidence="1">
    <location>
        <begin position="283"/>
        <end position="305"/>
    </location>
</feature>
<feature type="chain" id="PRO_5043549280" evidence="2">
    <location>
        <begin position="26"/>
        <end position="305"/>
    </location>
</feature>
<feature type="compositionally biased region" description="Low complexity" evidence="1">
    <location>
        <begin position="245"/>
        <end position="267"/>
    </location>
</feature>
<dbReference type="KEGG" id="stac:ABII15_22030"/>
<dbReference type="RefSeq" id="WP_353944036.1">
    <property type="nucleotide sequence ID" value="NZ_CP159534.1"/>
</dbReference>
<dbReference type="EMBL" id="CP159534">
    <property type="protein sequence ID" value="XCJ72473.1"/>
    <property type="molecule type" value="Genomic_DNA"/>
</dbReference>
<feature type="region of interest" description="Disordered" evidence="1">
    <location>
        <begin position="210"/>
        <end position="305"/>
    </location>
</feature>
<organism evidence="3">
    <name type="scientific">Streptomyces tabacisoli</name>
    <dbReference type="NCBI Taxonomy" id="3156398"/>
    <lineage>
        <taxon>Bacteria</taxon>
        <taxon>Bacillati</taxon>
        <taxon>Actinomycetota</taxon>
        <taxon>Actinomycetes</taxon>
        <taxon>Kitasatosporales</taxon>
        <taxon>Streptomycetaceae</taxon>
        <taxon>Streptomyces</taxon>
    </lineage>
</organism>
<feature type="compositionally biased region" description="Basic and acidic residues" evidence="1">
    <location>
        <begin position="218"/>
        <end position="234"/>
    </location>
</feature>
<proteinExistence type="predicted"/>
<accession>A0AAU8IWP8</accession>
<evidence type="ECO:0000256" key="2">
    <source>
        <dbReference type="SAM" id="SignalP"/>
    </source>
</evidence>
<protein>
    <submittedName>
        <fullName evidence="3">DUF3558 domain-containing protein</fullName>
    </submittedName>
</protein>
<reference evidence="3" key="1">
    <citation type="submission" date="2024-06" db="EMBL/GenBank/DDBJ databases">
        <title>Streptomyces sp. strain HUAS MG91 genome sequences.</title>
        <authorList>
            <person name="Mo P."/>
        </authorList>
    </citation>
    <scope>NUCLEOTIDE SEQUENCE</scope>
    <source>
        <strain evidence="3">HUAS MG91</strain>
    </source>
</reference>
<feature type="signal peptide" evidence="2">
    <location>
        <begin position="1"/>
        <end position="25"/>
    </location>
</feature>